<feature type="compositionally biased region" description="Polar residues" evidence="1">
    <location>
        <begin position="10"/>
        <end position="21"/>
    </location>
</feature>
<dbReference type="Proteomes" id="UP000826656">
    <property type="component" value="Unassembled WGS sequence"/>
</dbReference>
<evidence type="ECO:0000256" key="1">
    <source>
        <dbReference type="SAM" id="MobiDB-lite"/>
    </source>
</evidence>
<name>A0ABQ7TUR9_SOLTU</name>
<evidence type="ECO:0000313" key="3">
    <source>
        <dbReference type="Proteomes" id="UP000826656"/>
    </source>
</evidence>
<gene>
    <name evidence="2" type="ORF">KY290_036586</name>
</gene>
<organism evidence="2 3">
    <name type="scientific">Solanum tuberosum</name>
    <name type="common">Potato</name>
    <dbReference type="NCBI Taxonomy" id="4113"/>
    <lineage>
        <taxon>Eukaryota</taxon>
        <taxon>Viridiplantae</taxon>
        <taxon>Streptophyta</taxon>
        <taxon>Embryophyta</taxon>
        <taxon>Tracheophyta</taxon>
        <taxon>Spermatophyta</taxon>
        <taxon>Magnoliopsida</taxon>
        <taxon>eudicotyledons</taxon>
        <taxon>Gunneridae</taxon>
        <taxon>Pentapetalae</taxon>
        <taxon>asterids</taxon>
        <taxon>lamiids</taxon>
        <taxon>Solanales</taxon>
        <taxon>Solanaceae</taxon>
        <taxon>Solanoideae</taxon>
        <taxon>Solaneae</taxon>
        <taxon>Solanum</taxon>
    </lineage>
</organism>
<evidence type="ECO:0000313" key="2">
    <source>
        <dbReference type="EMBL" id="KAH0737881.1"/>
    </source>
</evidence>
<sequence>MVDENAFSVEHSNVQSNEQNIYENEYEDMLEGDEIEGGRIYNQDYWDMGDRTYECEHCGAYFWYEERIEKRYKKIEPVFTLCCGKGKKKLPNPKDSPTLLKELLVGSGN</sequence>
<keyword evidence="3" id="KW-1185">Reference proteome</keyword>
<protein>
    <submittedName>
        <fullName evidence="2">Uncharacterized protein</fullName>
    </submittedName>
</protein>
<proteinExistence type="predicted"/>
<accession>A0ABQ7TUR9</accession>
<dbReference type="EMBL" id="JAIVGD010000028">
    <property type="protein sequence ID" value="KAH0737881.1"/>
    <property type="molecule type" value="Genomic_DNA"/>
</dbReference>
<feature type="region of interest" description="Disordered" evidence="1">
    <location>
        <begin position="1"/>
        <end position="21"/>
    </location>
</feature>
<comment type="caution">
    <text evidence="2">The sequence shown here is derived from an EMBL/GenBank/DDBJ whole genome shotgun (WGS) entry which is preliminary data.</text>
</comment>
<reference evidence="2 3" key="1">
    <citation type="journal article" date="2021" name="bioRxiv">
        <title>Chromosome-scale and haplotype-resolved genome assembly of a tetraploid potato cultivar.</title>
        <authorList>
            <person name="Sun H."/>
            <person name="Jiao W.-B."/>
            <person name="Krause K."/>
            <person name="Campoy J.A."/>
            <person name="Goel M."/>
            <person name="Folz-Donahue K."/>
            <person name="Kukat C."/>
            <person name="Huettel B."/>
            <person name="Schneeberger K."/>
        </authorList>
    </citation>
    <scope>NUCLEOTIDE SEQUENCE [LARGE SCALE GENOMIC DNA]</scope>
    <source>
        <strain evidence="2">SolTubOtavaFocal</strain>
        <tissue evidence="2">Leaves</tissue>
    </source>
</reference>